<accession>A0A364NQW3</accession>
<dbReference type="Gene3D" id="3.40.50.1820">
    <property type="entry name" value="alpha/beta hydrolase"/>
    <property type="match status" value="1"/>
</dbReference>
<name>A0A364NQW3_9GAMM</name>
<dbReference type="AlphaFoldDB" id="A0A364NQW3"/>
<dbReference type="OrthoDB" id="9780765at2"/>
<comment type="caution">
    <text evidence="3">The sequence shown here is derived from an EMBL/GenBank/DDBJ whole genome shotgun (WGS) entry which is preliminary data.</text>
</comment>
<dbReference type="InterPro" id="IPR050266">
    <property type="entry name" value="AB_hydrolase_sf"/>
</dbReference>
<evidence type="ECO:0000259" key="2">
    <source>
        <dbReference type="Pfam" id="PF12697"/>
    </source>
</evidence>
<evidence type="ECO:0000313" key="4">
    <source>
        <dbReference type="Proteomes" id="UP000250744"/>
    </source>
</evidence>
<protein>
    <recommendedName>
        <fullName evidence="2">AB hydrolase-1 domain-containing protein</fullName>
    </recommendedName>
</protein>
<feature type="domain" description="AB hydrolase-1" evidence="2">
    <location>
        <begin position="39"/>
        <end position="282"/>
    </location>
</feature>
<keyword evidence="1" id="KW-0732">Signal</keyword>
<dbReference type="InterPro" id="IPR000073">
    <property type="entry name" value="AB_hydrolase_1"/>
</dbReference>
<evidence type="ECO:0000256" key="1">
    <source>
        <dbReference type="SAM" id="SignalP"/>
    </source>
</evidence>
<gene>
    <name evidence="3" type="ORF">DN062_04230</name>
</gene>
<reference evidence="3 4" key="1">
    <citation type="submission" date="2018-06" db="EMBL/GenBank/DDBJ databases">
        <title>Nitrincola tibetense sp. nov., isolated from Lake XuguoCo on Tibetan Plateau.</title>
        <authorList>
            <person name="Xing P."/>
        </authorList>
    </citation>
    <scope>NUCLEOTIDE SEQUENCE [LARGE SCALE GENOMIC DNA]</scope>
    <source>
        <strain evidence="4">xg18</strain>
    </source>
</reference>
<organism evidence="3 4">
    <name type="scientific">Nitrincola tibetensis</name>
    <dbReference type="NCBI Taxonomy" id="2219697"/>
    <lineage>
        <taxon>Bacteria</taxon>
        <taxon>Pseudomonadati</taxon>
        <taxon>Pseudomonadota</taxon>
        <taxon>Gammaproteobacteria</taxon>
        <taxon>Oceanospirillales</taxon>
        <taxon>Oceanospirillaceae</taxon>
        <taxon>Nitrincola</taxon>
    </lineage>
</organism>
<dbReference type="Proteomes" id="UP000250744">
    <property type="component" value="Unassembled WGS sequence"/>
</dbReference>
<sequence length="288" mass="31464">MVKGLVCLWIVLLCSTGLHATEFDSNTVSVRVVGSGHDVILVNGLASSPEVWDSTVDQLQSRYRVHIVTIKGFAGSKAPSSVPEHYLDALRDDLLGYIEHARLDSPSLIGHSMGGLLALMVGSANPDAVSKVVVVDALPFFSLLFNAQATSAQVAPFAMGLEQQFLAMSATEYEAYVRQAAGIMVKSTEGVEKIVTWANTTNRAIYAQLSREVIAYDARNLLDQITAPVYVLYAYDRTMPITAEKLASLYQSAYSQATTASLMQVDDAYHFIMWDQPERFLAFLEGVL</sequence>
<evidence type="ECO:0000313" key="3">
    <source>
        <dbReference type="EMBL" id="RAU19466.1"/>
    </source>
</evidence>
<dbReference type="SUPFAM" id="SSF53474">
    <property type="entry name" value="alpha/beta-Hydrolases"/>
    <property type="match status" value="1"/>
</dbReference>
<feature type="signal peptide" evidence="1">
    <location>
        <begin position="1"/>
        <end position="20"/>
    </location>
</feature>
<proteinExistence type="predicted"/>
<dbReference type="InterPro" id="IPR029058">
    <property type="entry name" value="AB_hydrolase_fold"/>
</dbReference>
<dbReference type="EMBL" id="QKRX01000002">
    <property type="protein sequence ID" value="RAU19466.1"/>
    <property type="molecule type" value="Genomic_DNA"/>
</dbReference>
<feature type="chain" id="PRO_5017065523" description="AB hydrolase-1 domain-containing protein" evidence="1">
    <location>
        <begin position="21"/>
        <end position="288"/>
    </location>
</feature>
<keyword evidence="4" id="KW-1185">Reference proteome</keyword>
<dbReference type="PANTHER" id="PTHR43798">
    <property type="entry name" value="MONOACYLGLYCEROL LIPASE"/>
    <property type="match status" value="1"/>
</dbReference>
<dbReference type="Pfam" id="PF12697">
    <property type="entry name" value="Abhydrolase_6"/>
    <property type="match status" value="1"/>
</dbReference>
<dbReference type="RefSeq" id="WP_112157815.1">
    <property type="nucleotide sequence ID" value="NZ_QKRX01000002.1"/>
</dbReference>